<dbReference type="Pfam" id="PF08378">
    <property type="entry name" value="NERD"/>
    <property type="match status" value="1"/>
</dbReference>
<feature type="domain" description="NERD" evidence="1">
    <location>
        <begin position="95"/>
        <end position="192"/>
    </location>
</feature>
<dbReference type="Proteomes" id="UP000562124">
    <property type="component" value="Unassembled WGS sequence"/>
</dbReference>
<comment type="caution">
    <text evidence="2">The sequence shown here is derived from an EMBL/GenBank/DDBJ whole genome shotgun (WGS) entry which is preliminary data.</text>
</comment>
<evidence type="ECO:0000259" key="1">
    <source>
        <dbReference type="Pfam" id="PF08378"/>
    </source>
</evidence>
<dbReference type="EMBL" id="JABCJJ010000006">
    <property type="protein sequence ID" value="NMR19760.1"/>
    <property type="molecule type" value="Genomic_DNA"/>
</dbReference>
<dbReference type="AlphaFoldDB" id="A0A7Y0LXG3"/>
<evidence type="ECO:0000313" key="2">
    <source>
        <dbReference type="EMBL" id="NMR19760.1"/>
    </source>
</evidence>
<dbReference type="InterPro" id="IPR011528">
    <property type="entry name" value="NERD"/>
</dbReference>
<organism evidence="2 3">
    <name type="scientific">Cellulomonas fimi</name>
    <dbReference type="NCBI Taxonomy" id="1708"/>
    <lineage>
        <taxon>Bacteria</taxon>
        <taxon>Bacillati</taxon>
        <taxon>Actinomycetota</taxon>
        <taxon>Actinomycetes</taxon>
        <taxon>Micrococcales</taxon>
        <taxon>Cellulomonadaceae</taxon>
        <taxon>Cellulomonas</taxon>
    </lineage>
</organism>
<name>A0A7Y0LXG3_CELFI</name>
<sequence>MSPTLTMRRWHRFGVDFLVATADTGARVGWVDLRSGEVVVERPMLEDSLRLAAQEYLRADVHEIVLPVPRRAALDAFDAYVTVPDDAADDASGSVAARLERLVAEGWLVLHDVPVGRQGAVLDHLLIGTGGVFAIRVHAHPDAHVVMSRTSVEVDGRPTSYLRDARLEQARVQQVLGAAAGLHVEVRPVVVLDTDVPPVLAGDALPDAALVLGRTDVPQLFREVPPRLAATRVEAIRAAAGRRSTWTA</sequence>
<protein>
    <submittedName>
        <fullName evidence="2">NERD domain-containing protein</fullName>
    </submittedName>
</protein>
<dbReference type="RefSeq" id="WP_169324127.1">
    <property type="nucleotide sequence ID" value="NZ_JABCJJ010000006.1"/>
</dbReference>
<reference evidence="2 3" key="1">
    <citation type="submission" date="2020-04" db="EMBL/GenBank/DDBJ databases">
        <title>Sequencing and Assembly of C. fimi.</title>
        <authorList>
            <person name="Ramsey A.R."/>
        </authorList>
    </citation>
    <scope>NUCLEOTIDE SEQUENCE [LARGE SCALE GENOMIC DNA]</scope>
    <source>
        <strain evidence="2 3">SB</strain>
    </source>
</reference>
<keyword evidence="3" id="KW-1185">Reference proteome</keyword>
<gene>
    <name evidence="2" type="ORF">HIR71_05915</name>
</gene>
<accession>A0A7Y0LXG3</accession>
<proteinExistence type="predicted"/>
<evidence type="ECO:0000313" key="3">
    <source>
        <dbReference type="Proteomes" id="UP000562124"/>
    </source>
</evidence>